<dbReference type="SUPFAM" id="SSF57716">
    <property type="entry name" value="Glucocorticoid receptor-like (DNA-binding domain)"/>
    <property type="match status" value="1"/>
</dbReference>
<dbReference type="PROSITE" id="PS50950">
    <property type="entry name" value="ZF_THAP"/>
    <property type="match status" value="1"/>
</dbReference>
<keyword evidence="2 5" id="KW-0863">Zinc-finger</keyword>
<evidence type="ECO:0000256" key="6">
    <source>
        <dbReference type="SAM" id="MobiDB-lite"/>
    </source>
</evidence>
<reference evidence="9" key="2">
    <citation type="submission" date="2025-08" db="UniProtKB">
        <authorList>
            <consortium name="RefSeq"/>
        </authorList>
    </citation>
    <scope>IDENTIFICATION</scope>
    <source>
        <strain evidence="9">S238N-H82</strain>
        <tissue evidence="9">Testes</tissue>
    </source>
</reference>
<evidence type="ECO:0000313" key="9">
    <source>
        <dbReference type="RefSeq" id="XP_035667952.1"/>
    </source>
</evidence>
<evidence type="ECO:0000256" key="5">
    <source>
        <dbReference type="PROSITE-ProRule" id="PRU00309"/>
    </source>
</evidence>
<name>A0A9J7MHS7_BRAFL</name>
<protein>
    <submittedName>
        <fullName evidence="9">Uncharacterized protein LOC118410371</fullName>
    </submittedName>
</protein>
<dbReference type="GO" id="GO:0003677">
    <property type="term" value="F:DNA binding"/>
    <property type="evidence" value="ECO:0007669"/>
    <property type="project" value="UniProtKB-UniRule"/>
</dbReference>
<keyword evidence="3" id="KW-0862">Zinc</keyword>
<dbReference type="GeneID" id="118410371"/>
<evidence type="ECO:0000259" key="7">
    <source>
        <dbReference type="PROSITE" id="PS50950"/>
    </source>
</evidence>
<feature type="compositionally biased region" description="Polar residues" evidence="6">
    <location>
        <begin position="157"/>
        <end position="177"/>
    </location>
</feature>
<dbReference type="Pfam" id="PF05485">
    <property type="entry name" value="THAP"/>
    <property type="match status" value="1"/>
</dbReference>
<keyword evidence="8" id="KW-1185">Reference proteome</keyword>
<keyword evidence="1" id="KW-0479">Metal-binding</keyword>
<dbReference type="AlphaFoldDB" id="A0A9J7MHS7"/>
<gene>
    <name evidence="9" type="primary">LOC118410371</name>
</gene>
<dbReference type="GO" id="GO:0008270">
    <property type="term" value="F:zinc ion binding"/>
    <property type="evidence" value="ECO:0007669"/>
    <property type="project" value="UniProtKB-KW"/>
</dbReference>
<sequence>MDQSGLSIKPNGLTNQSAPFPPSDIRHFVGQELGNRRHFTLVSMGKVCCFGTCNSDSRYPERVSGVSFYPFPKPKTRMDACMRWIKACGRPHSQLNVTKITKDTYVCSKHFKDGRPTTRFPDPQPADGTDAAPVRTPMKRHVQQNECNKKPRLTPPIQESQLQGTPTEGSSSPSLRSIQRLKKENKDLKRENDDLKRRRKT</sequence>
<proteinExistence type="predicted"/>
<organism evidence="8 9">
    <name type="scientific">Branchiostoma floridae</name>
    <name type="common">Florida lancelet</name>
    <name type="synonym">Amphioxus</name>
    <dbReference type="NCBI Taxonomy" id="7739"/>
    <lineage>
        <taxon>Eukaryota</taxon>
        <taxon>Metazoa</taxon>
        <taxon>Chordata</taxon>
        <taxon>Cephalochordata</taxon>
        <taxon>Leptocardii</taxon>
        <taxon>Amphioxiformes</taxon>
        <taxon>Branchiostomatidae</taxon>
        <taxon>Branchiostoma</taxon>
    </lineage>
</organism>
<dbReference type="Proteomes" id="UP000001554">
    <property type="component" value="Chromosome 2"/>
</dbReference>
<dbReference type="KEGG" id="bfo:118410371"/>
<feature type="compositionally biased region" description="Polar residues" evidence="6">
    <location>
        <begin position="1"/>
        <end position="18"/>
    </location>
</feature>
<evidence type="ECO:0000256" key="2">
    <source>
        <dbReference type="ARBA" id="ARBA00022771"/>
    </source>
</evidence>
<dbReference type="InterPro" id="IPR006612">
    <property type="entry name" value="THAP_Znf"/>
</dbReference>
<keyword evidence="4 5" id="KW-0238">DNA-binding</keyword>
<feature type="domain" description="THAP-type" evidence="7">
    <location>
        <begin position="44"/>
        <end position="136"/>
    </location>
</feature>
<feature type="compositionally biased region" description="Basic and acidic residues" evidence="6">
    <location>
        <begin position="181"/>
        <end position="201"/>
    </location>
</feature>
<reference evidence="8" key="1">
    <citation type="journal article" date="2020" name="Nat. Ecol. Evol.">
        <title>Deeply conserved synteny resolves early events in vertebrate evolution.</title>
        <authorList>
            <person name="Simakov O."/>
            <person name="Marletaz F."/>
            <person name="Yue J.X."/>
            <person name="O'Connell B."/>
            <person name="Jenkins J."/>
            <person name="Brandt A."/>
            <person name="Calef R."/>
            <person name="Tung C.H."/>
            <person name="Huang T.K."/>
            <person name="Schmutz J."/>
            <person name="Satoh N."/>
            <person name="Yu J.K."/>
            <person name="Putnam N.H."/>
            <person name="Green R.E."/>
            <person name="Rokhsar D.S."/>
        </authorList>
    </citation>
    <scope>NUCLEOTIDE SEQUENCE [LARGE SCALE GENOMIC DNA]</scope>
    <source>
        <strain evidence="8">S238N-H82</strain>
    </source>
</reference>
<dbReference type="OrthoDB" id="10066342at2759"/>
<accession>A0A9J7MHS7</accession>
<evidence type="ECO:0000256" key="4">
    <source>
        <dbReference type="ARBA" id="ARBA00023125"/>
    </source>
</evidence>
<feature type="region of interest" description="Disordered" evidence="6">
    <location>
        <begin position="112"/>
        <end position="201"/>
    </location>
</feature>
<dbReference type="RefSeq" id="XP_035667952.1">
    <property type="nucleotide sequence ID" value="XM_035812059.1"/>
</dbReference>
<dbReference type="SMART" id="SM00980">
    <property type="entry name" value="THAP"/>
    <property type="match status" value="1"/>
</dbReference>
<evidence type="ECO:0000256" key="3">
    <source>
        <dbReference type="ARBA" id="ARBA00022833"/>
    </source>
</evidence>
<evidence type="ECO:0000256" key="1">
    <source>
        <dbReference type="ARBA" id="ARBA00022723"/>
    </source>
</evidence>
<evidence type="ECO:0000313" key="8">
    <source>
        <dbReference type="Proteomes" id="UP000001554"/>
    </source>
</evidence>
<feature type="region of interest" description="Disordered" evidence="6">
    <location>
        <begin position="1"/>
        <end position="20"/>
    </location>
</feature>